<feature type="region of interest" description="Disordered" evidence="1">
    <location>
        <begin position="49"/>
        <end position="73"/>
    </location>
</feature>
<dbReference type="Proteomes" id="UP001153269">
    <property type="component" value="Unassembled WGS sequence"/>
</dbReference>
<gene>
    <name evidence="2" type="ORF">PLEPLA_LOCUS2278</name>
</gene>
<evidence type="ECO:0000313" key="3">
    <source>
        <dbReference type="Proteomes" id="UP001153269"/>
    </source>
</evidence>
<dbReference type="AlphaFoldDB" id="A0A9N7TMA0"/>
<protein>
    <submittedName>
        <fullName evidence="2">Uncharacterized protein</fullName>
    </submittedName>
</protein>
<reference evidence="2" key="1">
    <citation type="submission" date="2020-03" db="EMBL/GenBank/DDBJ databases">
        <authorList>
            <person name="Weist P."/>
        </authorList>
    </citation>
    <scope>NUCLEOTIDE SEQUENCE</scope>
</reference>
<proteinExistence type="predicted"/>
<comment type="caution">
    <text evidence="2">The sequence shown here is derived from an EMBL/GenBank/DDBJ whole genome shotgun (WGS) entry which is preliminary data.</text>
</comment>
<organism evidence="2 3">
    <name type="scientific">Pleuronectes platessa</name>
    <name type="common">European plaice</name>
    <dbReference type="NCBI Taxonomy" id="8262"/>
    <lineage>
        <taxon>Eukaryota</taxon>
        <taxon>Metazoa</taxon>
        <taxon>Chordata</taxon>
        <taxon>Craniata</taxon>
        <taxon>Vertebrata</taxon>
        <taxon>Euteleostomi</taxon>
        <taxon>Actinopterygii</taxon>
        <taxon>Neopterygii</taxon>
        <taxon>Teleostei</taxon>
        <taxon>Neoteleostei</taxon>
        <taxon>Acanthomorphata</taxon>
        <taxon>Carangaria</taxon>
        <taxon>Pleuronectiformes</taxon>
        <taxon>Pleuronectoidei</taxon>
        <taxon>Pleuronectidae</taxon>
        <taxon>Pleuronectes</taxon>
    </lineage>
</organism>
<accession>A0A9N7TMA0</accession>
<name>A0A9N7TMA0_PLEPL</name>
<dbReference type="EMBL" id="CADEAL010000113">
    <property type="protein sequence ID" value="CAB1414569.1"/>
    <property type="molecule type" value="Genomic_DNA"/>
</dbReference>
<evidence type="ECO:0000313" key="2">
    <source>
        <dbReference type="EMBL" id="CAB1414569.1"/>
    </source>
</evidence>
<evidence type="ECO:0000256" key="1">
    <source>
        <dbReference type="SAM" id="MobiDB-lite"/>
    </source>
</evidence>
<keyword evidence="3" id="KW-1185">Reference proteome</keyword>
<sequence length="109" mass="12019">MQSPEEHRQRAASSPSPMLLLFPVAVLKTFLFLPPSPSFPSIPGERWHRLSAQPCRPPKGGPAGSRGAEGALTDRADNHCNKCRVRKEGGKQLFPKCHRSRLCQRPPLG</sequence>